<gene>
    <name evidence="2" type="ORF">WA1_07175</name>
</gene>
<evidence type="ECO:0000256" key="1">
    <source>
        <dbReference type="SAM" id="MobiDB-lite"/>
    </source>
</evidence>
<evidence type="ECO:0000313" key="3">
    <source>
        <dbReference type="Proteomes" id="UP000076925"/>
    </source>
</evidence>
<dbReference type="RefSeq" id="WP_017747881.1">
    <property type="nucleotide sequence ID" value="NZ_KQ976354.1"/>
</dbReference>
<sequence>MDITTAALDGLNDRVAALLQETLAQLGPELIANPDLAEVLNRMVDDQIKQFAATQNGKAPAPDAGLTDLIGLSKDAPNDLGNTHISGGVVDYDDTVTSDRILSTADLYYIYMHERLGVFRVMNKLQELFRAGTLRISNGEGAYGLYRFDKHNILRYHQRDRLRAYRRVFGYTNVDPGPSARPNPQFHGLFVHFISETAKFWRDKRISEVIRERATDPTFGSIAIVRRCGLDVRNNVKNSSYGYINVLRVETSQALAEAFKVLESADVRSQFGANNAWELIELVLWQYFHESVHASTMNRMAIAGREILRWLAQPYVLQKNRTDFEALLFRIAEYAEEWISSEKGMRMSRPTPPPRNVYIPGAPPNGQRREPVVARSKGLKPASRVVG</sequence>
<dbReference type="STRING" id="128403.WA1_07175"/>
<proteinExistence type="predicted"/>
<protein>
    <submittedName>
        <fullName evidence="2">Uncharacterized protein</fullName>
    </submittedName>
</protein>
<organism evidence="2 3">
    <name type="scientific">Scytonema hofmannii PCC 7110</name>
    <dbReference type="NCBI Taxonomy" id="128403"/>
    <lineage>
        <taxon>Bacteria</taxon>
        <taxon>Bacillati</taxon>
        <taxon>Cyanobacteriota</taxon>
        <taxon>Cyanophyceae</taxon>
        <taxon>Nostocales</taxon>
        <taxon>Scytonemataceae</taxon>
        <taxon>Scytonema</taxon>
    </lineage>
</organism>
<keyword evidence="3" id="KW-1185">Reference proteome</keyword>
<evidence type="ECO:0000313" key="2">
    <source>
        <dbReference type="EMBL" id="KYC35597.1"/>
    </source>
</evidence>
<dbReference type="AlphaFoldDB" id="A0A139WT59"/>
<accession>A0A139WT59</accession>
<name>A0A139WT59_9CYAN</name>
<feature type="region of interest" description="Disordered" evidence="1">
    <location>
        <begin position="344"/>
        <end position="387"/>
    </location>
</feature>
<dbReference type="OrthoDB" id="503934at2"/>
<comment type="caution">
    <text evidence="2">The sequence shown here is derived from an EMBL/GenBank/DDBJ whole genome shotgun (WGS) entry which is preliminary data.</text>
</comment>
<dbReference type="Proteomes" id="UP000076925">
    <property type="component" value="Unassembled WGS sequence"/>
</dbReference>
<reference evidence="2 3" key="1">
    <citation type="journal article" date="2013" name="Genome Biol. Evol.">
        <title>Genomes of Stigonematalean cyanobacteria (subsection V) and the evolution of oxygenic photosynthesis from prokaryotes to plastids.</title>
        <authorList>
            <person name="Dagan T."/>
            <person name="Roettger M."/>
            <person name="Stucken K."/>
            <person name="Landan G."/>
            <person name="Koch R."/>
            <person name="Major P."/>
            <person name="Gould S.B."/>
            <person name="Goremykin V.V."/>
            <person name="Rippka R."/>
            <person name="Tandeau de Marsac N."/>
            <person name="Gugger M."/>
            <person name="Lockhart P.J."/>
            <person name="Allen J.F."/>
            <person name="Brune I."/>
            <person name="Maus I."/>
            <person name="Puhler A."/>
            <person name="Martin W.F."/>
        </authorList>
    </citation>
    <scope>NUCLEOTIDE SEQUENCE [LARGE SCALE GENOMIC DNA]</scope>
    <source>
        <strain evidence="2 3">PCC 7110</strain>
    </source>
</reference>
<dbReference type="EMBL" id="ANNX02000051">
    <property type="protein sequence ID" value="KYC35597.1"/>
    <property type="molecule type" value="Genomic_DNA"/>
</dbReference>